<dbReference type="PANTHER" id="PTHR30411:SF1">
    <property type="entry name" value="CYTOPLASMIC PROTEIN"/>
    <property type="match status" value="1"/>
</dbReference>
<dbReference type="RefSeq" id="WP_062288767.1">
    <property type="nucleotide sequence ID" value="NZ_CP013200.1"/>
</dbReference>
<dbReference type="PANTHER" id="PTHR30411">
    <property type="entry name" value="CYTOPLASMIC PROTEIN"/>
    <property type="match status" value="1"/>
</dbReference>
<dbReference type="SUPFAM" id="SSF55826">
    <property type="entry name" value="YbaK/ProRS associated domain"/>
    <property type="match status" value="1"/>
</dbReference>
<proteinExistence type="predicted"/>
<evidence type="ECO:0000313" key="2">
    <source>
        <dbReference type="EMBL" id="ALO66956.1"/>
    </source>
</evidence>
<dbReference type="InterPro" id="IPR007214">
    <property type="entry name" value="YbaK/aa-tRNA-synth-assoc-dom"/>
</dbReference>
<evidence type="ECO:0000313" key="3">
    <source>
        <dbReference type="Proteomes" id="UP000059574"/>
    </source>
</evidence>
<feature type="domain" description="YbaK/aminoacyl-tRNA synthetase-associated" evidence="1">
    <location>
        <begin position="40"/>
        <end position="156"/>
    </location>
</feature>
<dbReference type="Proteomes" id="UP000059574">
    <property type="component" value="Chromosome"/>
</dbReference>
<dbReference type="AlphaFoldDB" id="A0A0S2LZZ9"/>
<protein>
    <submittedName>
        <fullName evidence="2">Aminoacyl-tRNA deacylase</fullName>
    </submittedName>
</protein>
<dbReference type="OrthoDB" id="8536235at2"/>
<gene>
    <name evidence="2" type="ORF">AS189_11205</name>
</gene>
<dbReference type="InterPro" id="IPR036754">
    <property type="entry name" value="YbaK/aa-tRNA-synt-asso_dom_sf"/>
</dbReference>
<reference evidence="2 3" key="2">
    <citation type="journal article" date="2016" name="J. Biotechnol.">
        <title>Complete genome sequence of Arthrobacter alpinus ERGS4:06, a yellow pigmented bacterium tolerant to cold and radiations isolated from Sikkim Himalaya.</title>
        <authorList>
            <person name="Kumar R."/>
            <person name="Singh D."/>
            <person name="Swarnkar M.K."/>
            <person name="Singh A.K."/>
            <person name="Kumar S."/>
        </authorList>
    </citation>
    <scope>NUCLEOTIDE SEQUENCE [LARGE SCALE GENOMIC DNA]</scope>
    <source>
        <strain evidence="2 3">ERGS4:06</strain>
    </source>
</reference>
<dbReference type="Gene3D" id="3.90.960.10">
    <property type="entry name" value="YbaK/aminoacyl-tRNA synthetase-associated domain"/>
    <property type="match status" value="1"/>
</dbReference>
<name>A0A0S2LZZ9_9MICC</name>
<accession>A0A0S2LZZ9</accession>
<dbReference type="CDD" id="cd04333">
    <property type="entry name" value="ProX_deacylase"/>
    <property type="match status" value="1"/>
</dbReference>
<dbReference type="GO" id="GO:0002161">
    <property type="term" value="F:aminoacyl-tRNA deacylase activity"/>
    <property type="evidence" value="ECO:0007669"/>
    <property type="project" value="InterPro"/>
</dbReference>
<reference evidence="3" key="1">
    <citation type="submission" date="2015-11" db="EMBL/GenBank/DDBJ databases">
        <authorList>
            <person name="Kumar R."/>
            <person name="Singh D."/>
            <person name="Swarnkar M.K."/>
            <person name="Singh A.K."/>
            <person name="Kumar S."/>
        </authorList>
    </citation>
    <scope>NUCLEOTIDE SEQUENCE [LARGE SCALE GENOMIC DNA]</scope>
    <source>
        <strain evidence="3">ERGS4:06</strain>
    </source>
</reference>
<dbReference type="EMBL" id="CP013200">
    <property type="protein sequence ID" value="ALO66956.1"/>
    <property type="molecule type" value="Genomic_DNA"/>
</dbReference>
<organism evidence="2 3">
    <name type="scientific">Arthrobacter alpinus</name>
    <dbReference type="NCBI Taxonomy" id="656366"/>
    <lineage>
        <taxon>Bacteria</taxon>
        <taxon>Bacillati</taxon>
        <taxon>Actinomycetota</taxon>
        <taxon>Actinomycetes</taxon>
        <taxon>Micrococcales</taxon>
        <taxon>Micrococcaceae</taxon>
        <taxon>Arthrobacter</taxon>
    </lineage>
</organism>
<dbReference type="Pfam" id="PF04073">
    <property type="entry name" value="tRNA_edit"/>
    <property type="match status" value="1"/>
</dbReference>
<sequence>MVDPAGNQAGNHVLDPLVENVRGALLAAGLPDTVIIVPDSVATAATAAAVLGCDVGAIANSLIFACGGEPLLILASGGAKVDTKKVARDHGLPKISRATPDFVLEHAGQPVGGVAPLGHPSPIRTFLDTDLLGFPLLWAGAGSHQAMLSISYRDLLVTTGATETAVR</sequence>
<evidence type="ECO:0000259" key="1">
    <source>
        <dbReference type="Pfam" id="PF04073"/>
    </source>
</evidence>